<proteinExistence type="predicted"/>
<name>A0A9X2G4X6_9MICO</name>
<keyword evidence="1" id="KW-0812">Transmembrane</keyword>
<reference evidence="2" key="1">
    <citation type="submission" date="2022-06" db="EMBL/GenBank/DDBJ databases">
        <title>Genomic Encyclopedia of Archaeal and Bacterial Type Strains, Phase II (KMG-II): from individual species to whole genera.</title>
        <authorList>
            <person name="Goeker M."/>
        </authorList>
    </citation>
    <scope>NUCLEOTIDE SEQUENCE</scope>
    <source>
        <strain evidence="2">DSM 26652</strain>
    </source>
</reference>
<sequence>MLLAVPYLYAAAICTTIVNDGGPGWLYLLVLLFVWNAFELLWIRPVTLLLMVGRTARSRRTHA</sequence>
<dbReference type="EMBL" id="JAMTCS010000014">
    <property type="protein sequence ID" value="MCP2266864.1"/>
    <property type="molecule type" value="Genomic_DNA"/>
</dbReference>
<protein>
    <recommendedName>
        <fullName evidence="4">Sulfate permease</fullName>
    </recommendedName>
</protein>
<accession>A0A9X2G4X6</accession>
<keyword evidence="3" id="KW-1185">Reference proteome</keyword>
<comment type="caution">
    <text evidence="2">The sequence shown here is derived from an EMBL/GenBank/DDBJ whole genome shotgun (WGS) entry which is preliminary data.</text>
</comment>
<evidence type="ECO:0000313" key="2">
    <source>
        <dbReference type="EMBL" id="MCP2266864.1"/>
    </source>
</evidence>
<evidence type="ECO:0000256" key="1">
    <source>
        <dbReference type="SAM" id="Phobius"/>
    </source>
</evidence>
<keyword evidence="1" id="KW-0472">Membrane</keyword>
<dbReference type="Proteomes" id="UP001139493">
    <property type="component" value="Unassembled WGS sequence"/>
</dbReference>
<evidence type="ECO:0008006" key="4">
    <source>
        <dbReference type="Google" id="ProtNLM"/>
    </source>
</evidence>
<gene>
    <name evidence="2" type="ORF">APR03_004234</name>
</gene>
<dbReference type="AlphaFoldDB" id="A0A9X2G4X6"/>
<feature type="transmembrane region" description="Helical" evidence="1">
    <location>
        <begin position="25"/>
        <end position="52"/>
    </location>
</feature>
<evidence type="ECO:0000313" key="3">
    <source>
        <dbReference type="Proteomes" id="UP001139493"/>
    </source>
</evidence>
<organism evidence="2 3">
    <name type="scientific">Promicromonospora thailandica</name>
    <dbReference type="NCBI Taxonomy" id="765201"/>
    <lineage>
        <taxon>Bacteria</taxon>
        <taxon>Bacillati</taxon>
        <taxon>Actinomycetota</taxon>
        <taxon>Actinomycetes</taxon>
        <taxon>Micrococcales</taxon>
        <taxon>Promicromonosporaceae</taxon>
        <taxon>Promicromonospora</taxon>
    </lineage>
</organism>
<keyword evidence="1" id="KW-1133">Transmembrane helix</keyword>